<reference evidence="3" key="1">
    <citation type="submission" date="2017-09" db="EMBL/GenBank/DDBJ databases">
        <title>Depth-based differentiation of microbial function through sediment-hosted aquifers and enrichment of novel symbionts in the deep terrestrial subsurface.</title>
        <authorList>
            <person name="Probst A.J."/>
            <person name="Ladd B."/>
            <person name="Jarett J.K."/>
            <person name="Geller-Mcgrath D.E."/>
            <person name="Sieber C.M.K."/>
            <person name="Emerson J.B."/>
            <person name="Anantharaman K."/>
            <person name="Thomas B.C."/>
            <person name="Malmstrom R."/>
            <person name="Stieglmeier M."/>
            <person name="Klingl A."/>
            <person name="Woyke T."/>
            <person name="Ryan C.M."/>
            <person name="Banfield J.F."/>
        </authorList>
    </citation>
    <scope>NUCLEOTIDE SEQUENCE [LARGE SCALE GENOMIC DNA]</scope>
</reference>
<name>A0A2M7X1U6_UNCKA</name>
<feature type="non-terminal residue" evidence="2">
    <location>
        <position position="1"/>
    </location>
</feature>
<keyword evidence="1" id="KW-0812">Transmembrane</keyword>
<feature type="transmembrane region" description="Helical" evidence="1">
    <location>
        <begin position="50"/>
        <end position="69"/>
    </location>
</feature>
<gene>
    <name evidence="2" type="ORF">CO179_03290</name>
</gene>
<keyword evidence="1" id="KW-1133">Transmembrane helix</keyword>
<evidence type="ECO:0000256" key="1">
    <source>
        <dbReference type="SAM" id="Phobius"/>
    </source>
</evidence>
<feature type="transmembrane region" description="Helical" evidence="1">
    <location>
        <begin position="23"/>
        <end position="43"/>
    </location>
</feature>
<feature type="non-terminal residue" evidence="2">
    <location>
        <position position="116"/>
    </location>
</feature>
<keyword evidence="1" id="KW-0472">Membrane</keyword>
<evidence type="ECO:0000313" key="2">
    <source>
        <dbReference type="EMBL" id="PJA40117.1"/>
    </source>
</evidence>
<feature type="transmembrane region" description="Helical" evidence="1">
    <location>
        <begin position="75"/>
        <end position="93"/>
    </location>
</feature>
<dbReference type="AlphaFoldDB" id="A0A2M7X1U6"/>
<proteinExistence type="predicted"/>
<protein>
    <submittedName>
        <fullName evidence="2">Uncharacterized protein</fullName>
    </submittedName>
</protein>
<evidence type="ECO:0000313" key="3">
    <source>
        <dbReference type="Proteomes" id="UP000231195"/>
    </source>
</evidence>
<dbReference type="Proteomes" id="UP000231195">
    <property type="component" value="Unassembled WGS sequence"/>
</dbReference>
<comment type="caution">
    <text evidence="2">The sequence shown here is derived from an EMBL/GenBank/DDBJ whole genome shotgun (WGS) entry which is preliminary data.</text>
</comment>
<accession>A0A2M7X1U6</accession>
<organism evidence="2 3">
    <name type="scientific">candidate division WWE3 bacterium CG_4_9_14_3_um_filter_39_7</name>
    <dbReference type="NCBI Taxonomy" id="1975080"/>
    <lineage>
        <taxon>Bacteria</taxon>
        <taxon>Katanobacteria</taxon>
    </lineage>
</organism>
<dbReference type="EMBL" id="PFWZ01000109">
    <property type="protein sequence ID" value="PJA40117.1"/>
    <property type="molecule type" value="Genomic_DNA"/>
</dbReference>
<sequence length="116" mass="13202">AAIGVKIAEHVTDIYQKTALLRIPFGIIGLLGILICAQVANGIFHAKTKWLFLCSYLLLCMLSISLTLHIREVRYYALIIFLSGVTLWLYTTCRKNLTTFSRQKYALYTFTLVILL</sequence>